<evidence type="ECO:0000313" key="14">
    <source>
        <dbReference type="EMBL" id="AOW26672.1"/>
    </source>
</evidence>
<dbReference type="InterPro" id="IPR018299">
    <property type="entry name" value="Alkaline_phosphatase_AS"/>
</dbReference>
<feature type="binding site" evidence="9">
    <location>
        <position position="288"/>
    </location>
    <ligand>
        <name>Mg(2+)</name>
        <dbReference type="ChEBI" id="CHEBI:18420"/>
    </ligand>
</feature>
<dbReference type="InterPro" id="IPR017850">
    <property type="entry name" value="Alkaline_phosphatase_core_sf"/>
</dbReference>
<dbReference type="CGD" id="CAL0000181464">
    <property type="gene designation" value="PHO8"/>
</dbReference>
<dbReference type="PANTHER" id="PTHR11596:SF5">
    <property type="entry name" value="ALKALINE PHOSPHATASE"/>
    <property type="match status" value="1"/>
</dbReference>
<keyword evidence="4 9" id="KW-0479">Metal-binding</keyword>
<evidence type="ECO:0000256" key="7">
    <source>
        <dbReference type="ARBA" id="ARBA00022842"/>
    </source>
</evidence>
<evidence type="ECO:0000256" key="9">
    <source>
        <dbReference type="PIRSR" id="PIRSR601952-2"/>
    </source>
</evidence>
<dbReference type="PANTHER" id="PTHR11596">
    <property type="entry name" value="ALKALINE PHOSPHATASE"/>
    <property type="match status" value="1"/>
</dbReference>
<feature type="binding site" evidence="9">
    <location>
        <position position="337"/>
    </location>
    <ligand>
        <name>Zn(2+)</name>
        <dbReference type="ChEBI" id="CHEBI:29105"/>
        <label>2</label>
    </ligand>
</feature>
<dbReference type="GO" id="GO:0019637">
    <property type="term" value="P:organophosphate metabolic process"/>
    <property type="evidence" value="ECO:0007669"/>
    <property type="project" value="UniProtKB-ARBA"/>
</dbReference>
<dbReference type="InterPro" id="IPR042085">
    <property type="entry name" value="Ap_crown"/>
</dbReference>
<keyword evidence="7 9" id="KW-0460">Magnesium</keyword>
<dbReference type="SMR" id="A0A1D8PEV2"/>
<dbReference type="CDD" id="cd16012">
    <property type="entry name" value="ALP"/>
    <property type="match status" value="1"/>
</dbReference>
<dbReference type="SUPFAM" id="SSF53649">
    <property type="entry name" value="Alkaline phosphatase-like"/>
    <property type="match status" value="1"/>
</dbReference>
<dbReference type="GeneID" id="3647179"/>
<dbReference type="GO" id="GO:0000329">
    <property type="term" value="C:fungal-type vacuole membrane"/>
    <property type="evidence" value="ECO:0000318"/>
    <property type="project" value="GO_Central"/>
</dbReference>
<dbReference type="InParanoid" id="A0A1D8PEV2"/>
<name>A0A1D8PEV2_CANAL</name>
<evidence type="ECO:0000256" key="6">
    <source>
        <dbReference type="ARBA" id="ARBA00022833"/>
    </source>
</evidence>
<evidence type="ECO:0000256" key="3">
    <source>
        <dbReference type="ARBA" id="ARBA00022553"/>
    </source>
</evidence>
<evidence type="ECO:0000313" key="13">
    <source>
        <dbReference type="CGD" id="CAL0000181464"/>
    </source>
</evidence>
<dbReference type="eggNOG" id="KOG4126">
    <property type="taxonomic scope" value="Eukaryota"/>
</dbReference>
<reference evidence="14 15" key="2">
    <citation type="journal article" date="2007" name="Genome Biol.">
        <title>Assembly of the Candida albicans genome into sixteen supercontigs aligned on the eight chromosomes.</title>
        <authorList>
            <person name="van het Hoog M."/>
            <person name="Rast T.J."/>
            <person name="Martchenko M."/>
            <person name="Grindle S."/>
            <person name="Dignard D."/>
            <person name="Hogues H."/>
            <person name="Cuomo C."/>
            <person name="Berriman M."/>
            <person name="Scherer S."/>
            <person name="Magee B.B."/>
            <person name="Whiteway M."/>
            <person name="Chibana H."/>
            <person name="Nantel A."/>
            <person name="Magee P.T."/>
        </authorList>
    </citation>
    <scope>GENOME REANNOTATION</scope>
    <source>
        <strain evidence="15">SC5314 / ATCC MYA-2876</strain>
    </source>
</reference>
<sequence>MAFIFPKLLNLTTLALAVYLYLFTTVDAAPVDNSKPKKKNIILLIGDGFGPSGVTLARHYKQVKNNLSPRDLLFMDSFLIGTQRTSSNSSFITDSAAAGTALATGHKTINGQISVDVNKKPVGAIGEALKLLGYTVGLVVTTSVGDATPCVWVSHAESRSDQDLIVEQMVGQTHPMGPVADLIIGGGRDWFIGLDQGGKRRDNRSLIEEVQKNGTWTYVGDRAGFDSLDKGKNASLPLLGLFAKDNYPYRIDRKDSEYPNLVEQTQVALNALTEHTKDNDKGFFLMVESSRIDHSGHENCVQAHAQEALEYDQVINLVHNYTKNADIDTVVVATADHETGGLVLNQKTPNDFKVVFNATHSGEYLAKQILTYKEQDKLADFVKETVIEQGLGLTNYTDEEVTRLVNIAQKNSTTTATTLGVAIANLTSSRAKAYWGSLDHTSVDVDLYAFSNADYLQQKVTNVREGLAGFHENTDFSVFIKSIEDIDLDKATELVANVRTKY</sequence>
<dbReference type="AlphaFoldDB" id="A0A1D8PEV2"/>
<comment type="cofactor">
    <cofactor evidence="9">
        <name>Zn(2+)</name>
        <dbReference type="ChEBI" id="CHEBI:29105"/>
    </cofactor>
    <text evidence="9">Binds 2 Zn(2+) ions.</text>
</comment>
<comment type="catalytic activity">
    <reaction evidence="11">
        <text>a phosphate monoester + H2O = an alcohol + phosphate</text>
        <dbReference type="Rhea" id="RHEA:15017"/>
        <dbReference type="ChEBI" id="CHEBI:15377"/>
        <dbReference type="ChEBI" id="CHEBI:30879"/>
        <dbReference type="ChEBI" id="CHEBI:43474"/>
        <dbReference type="ChEBI" id="CHEBI:67140"/>
        <dbReference type="EC" id="3.1.3.1"/>
    </reaction>
</comment>
<dbReference type="GO" id="GO:0046872">
    <property type="term" value="F:metal ion binding"/>
    <property type="evidence" value="ECO:0007669"/>
    <property type="project" value="UniProtKB-KW"/>
</dbReference>
<evidence type="ECO:0000256" key="12">
    <source>
        <dbReference type="SAM" id="SignalP"/>
    </source>
</evidence>
<evidence type="ECO:0000256" key="1">
    <source>
        <dbReference type="ARBA" id="ARBA00005984"/>
    </source>
</evidence>
<dbReference type="KEGG" id="cal:CAALFM_C110430WA"/>
<proteinExistence type="inferred from homology"/>
<comment type="cofactor">
    <cofactor evidence="9">
        <name>Mg(2+)</name>
        <dbReference type="ChEBI" id="CHEBI:18420"/>
    </cofactor>
    <text evidence="9">Binds 1 Mg(2+) ion.</text>
</comment>
<dbReference type="Gene3D" id="1.10.1200.140">
    <property type="entry name" value="Alkaline phosphatase, crown domain"/>
    <property type="match status" value="1"/>
</dbReference>
<dbReference type="RefSeq" id="XP_711202.2">
    <property type="nucleotide sequence ID" value="XM_706110.2"/>
</dbReference>
<feature type="chain" id="PRO_5009111059" description="Alkaline phosphatase" evidence="12">
    <location>
        <begin position="29"/>
        <end position="502"/>
    </location>
</feature>
<reference evidence="14 15" key="1">
    <citation type="journal article" date="2004" name="Proc. Natl. Acad. Sci. U.S.A.">
        <title>The diploid genome sequence of Candida albicans.</title>
        <authorList>
            <person name="Jones T."/>
            <person name="Federspiel N.A."/>
            <person name="Chibana H."/>
            <person name="Dungan J."/>
            <person name="Kalman S."/>
            <person name="Magee B.B."/>
            <person name="Newport G."/>
            <person name="Thorstenson Y.R."/>
            <person name="Agabian N."/>
            <person name="Magee P.T."/>
            <person name="Davis R.W."/>
            <person name="Scherer S."/>
        </authorList>
    </citation>
    <scope>NUCLEOTIDE SEQUENCE [LARGE SCALE GENOMIC DNA]</scope>
    <source>
        <strain evidence="15">SC5314 / ATCC MYA-2876</strain>
    </source>
</reference>
<dbReference type="EMBL" id="CP017623">
    <property type="protein sequence ID" value="AOW26672.1"/>
    <property type="molecule type" value="Genomic_DNA"/>
</dbReference>
<dbReference type="VEuPathDB" id="FungiDB:C1_10430W_A"/>
<keyword evidence="6 9" id="KW-0862">Zinc</keyword>
<evidence type="ECO:0000313" key="15">
    <source>
        <dbReference type="Proteomes" id="UP000000559"/>
    </source>
</evidence>
<evidence type="ECO:0000256" key="4">
    <source>
        <dbReference type="ARBA" id="ARBA00022723"/>
    </source>
</evidence>
<evidence type="ECO:0000256" key="8">
    <source>
        <dbReference type="PIRSR" id="PIRSR601952-1"/>
    </source>
</evidence>
<feature type="binding site" evidence="9">
    <location>
        <position position="440"/>
    </location>
    <ligand>
        <name>Zn(2+)</name>
        <dbReference type="ChEBI" id="CHEBI:29105"/>
        <label>2</label>
    </ligand>
</feature>
<dbReference type="GO" id="GO:0004035">
    <property type="term" value="F:alkaline phosphatase activity"/>
    <property type="evidence" value="ECO:0000318"/>
    <property type="project" value="GO_Central"/>
</dbReference>
<keyword evidence="3" id="KW-0597">Phosphoprotein</keyword>
<feature type="binding site" evidence="9">
    <location>
        <position position="47"/>
    </location>
    <ligand>
        <name>Mg(2+)</name>
        <dbReference type="ChEBI" id="CHEBI:18420"/>
    </ligand>
</feature>
<comment type="similarity">
    <text evidence="1 10">Belongs to the alkaline phosphatase family.</text>
</comment>
<dbReference type="PROSITE" id="PS00123">
    <property type="entry name" value="ALKALINE_PHOSPHATASE"/>
    <property type="match status" value="1"/>
</dbReference>
<dbReference type="Proteomes" id="UP000000559">
    <property type="component" value="Chromosome 1"/>
</dbReference>
<feature type="binding site" evidence="9">
    <location>
        <position position="148"/>
    </location>
    <ligand>
        <name>Mg(2+)</name>
        <dbReference type="ChEBI" id="CHEBI:18420"/>
    </ligand>
</feature>
<evidence type="ECO:0000256" key="5">
    <source>
        <dbReference type="ARBA" id="ARBA00022801"/>
    </source>
</evidence>
<feature type="binding site" evidence="9">
    <location>
        <position position="336"/>
    </location>
    <ligand>
        <name>Zn(2+)</name>
        <dbReference type="ChEBI" id="CHEBI:29105"/>
        <label>2</label>
    </ligand>
</feature>
<dbReference type="EC" id="3.1.3.1" evidence="2 11"/>
<evidence type="ECO:0000256" key="11">
    <source>
        <dbReference type="RuleBase" id="RU003947"/>
    </source>
</evidence>
<feature type="signal peptide" evidence="12">
    <location>
        <begin position="1"/>
        <end position="28"/>
    </location>
</feature>
<dbReference type="SMART" id="SM00098">
    <property type="entry name" value="alkPPc"/>
    <property type="match status" value="1"/>
</dbReference>
<reference evidence="14 15" key="3">
    <citation type="journal article" date="2013" name="Genome Biol.">
        <title>Assembly of a phased diploid Candida albicans genome facilitates allele-specific measurements and provides a simple model for repeat and indel structure.</title>
        <authorList>
            <person name="Muzzey D."/>
            <person name="Schwartz K."/>
            <person name="Weissman J.S."/>
            <person name="Sherlock G."/>
        </authorList>
    </citation>
    <scope>NUCLEOTIDE SEQUENCE [LARGE SCALE GENOMIC DNA]</scope>
    <source>
        <strain evidence="15">SC5314 / ATCC MYA-2876</strain>
    </source>
</reference>
<feature type="binding site" evidence="9">
    <location>
        <position position="47"/>
    </location>
    <ligand>
        <name>Zn(2+)</name>
        <dbReference type="ChEBI" id="CHEBI:29105"/>
        <label>2</label>
    </ligand>
</feature>
<dbReference type="STRING" id="237561.A0A1D8PEV2"/>
<gene>
    <name evidence="13 14" type="primary">PHO8</name>
    <name evidence="14" type="ordered locus">CAALFM_C110430WA</name>
    <name evidence="13" type="ordered locus">orf19.8599</name>
</gene>
<evidence type="ECO:0000256" key="2">
    <source>
        <dbReference type="ARBA" id="ARBA00012647"/>
    </source>
</evidence>
<feature type="binding site" evidence="9">
    <location>
        <position position="293"/>
    </location>
    <ligand>
        <name>Zn(2+)</name>
        <dbReference type="ChEBI" id="CHEBI:29105"/>
        <label>2</label>
    </ligand>
</feature>
<keyword evidence="5 11" id="KW-0378">Hydrolase</keyword>
<keyword evidence="12" id="KW-0732">Signal</keyword>
<feature type="binding site" evidence="9">
    <location>
        <position position="146"/>
    </location>
    <ligand>
        <name>Mg(2+)</name>
        <dbReference type="ChEBI" id="CHEBI:18420"/>
    </ligand>
</feature>
<feature type="active site" description="Phosphoserine intermediate" evidence="8">
    <location>
        <position position="95"/>
    </location>
</feature>
<feature type="binding site" evidence="9">
    <location>
        <position position="297"/>
    </location>
    <ligand>
        <name>Zn(2+)</name>
        <dbReference type="ChEBI" id="CHEBI:29105"/>
        <label>2</label>
    </ligand>
</feature>
<dbReference type="Pfam" id="PF00245">
    <property type="entry name" value="Alk_phosphatase"/>
    <property type="match status" value="1"/>
</dbReference>
<dbReference type="Gene3D" id="3.40.720.10">
    <property type="entry name" value="Alkaline Phosphatase, subunit A"/>
    <property type="match status" value="1"/>
</dbReference>
<organism evidence="14 15">
    <name type="scientific">Candida albicans (strain SC5314 / ATCC MYA-2876)</name>
    <name type="common">Yeast</name>
    <dbReference type="NCBI Taxonomy" id="237561"/>
    <lineage>
        <taxon>Eukaryota</taxon>
        <taxon>Fungi</taxon>
        <taxon>Dikarya</taxon>
        <taxon>Ascomycota</taxon>
        <taxon>Saccharomycotina</taxon>
        <taxon>Pichiomycetes</taxon>
        <taxon>Debaryomycetaceae</taxon>
        <taxon>Candida/Lodderomyces clade</taxon>
        <taxon>Candida</taxon>
    </lineage>
</organism>
<protein>
    <recommendedName>
        <fullName evidence="2 11">Alkaline phosphatase</fullName>
        <ecNumber evidence="2 11">3.1.3.1</ecNumber>
    </recommendedName>
</protein>
<accession>A0A1D8PEV2</accession>
<dbReference type="PRINTS" id="PR00113">
    <property type="entry name" value="ALKPHPHTASE"/>
</dbReference>
<dbReference type="InterPro" id="IPR001952">
    <property type="entry name" value="Alkaline_phosphatase"/>
</dbReference>
<keyword evidence="15" id="KW-1185">Reference proteome</keyword>
<evidence type="ECO:0000256" key="10">
    <source>
        <dbReference type="RuleBase" id="RU003946"/>
    </source>
</evidence>
<dbReference type="OrthoDB" id="7392499at2759"/>